<comment type="caution">
    <text evidence="1">The sequence shown here is derived from an EMBL/GenBank/DDBJ whole genome shotgun (WGS) entry which is preliminary data.</text>
</comment>
<organism evidence="1 2">
    <name type="scientific">Kaistia nematophila</name>
    <dbReference type="NCBI Taxonomy" id="2994654"/>
    <lineage>
        <taxon>Bacteria</taxon>
        <taxon>Pseudomonadati</taxon>
        <taxon>Pseudomonadota</taxon>
        <taxon>Alphaproteobacteria</taxon>
        <taxon>Hyphomicrobiales</taxon>
        <taxon>Kaistiaceae</taxon>
        <taxon>Kaistia</taxon>
    </lineage>
</organism>
<dbReference type="RefSeq" id="WP_266338559.1">
    <property type="nucleotide sequence ID" value="NZ_JAPKNK010000003.1"/>
</dbReference>
<sequence>MEEPDPLDPDFSYLFEWFWSMRAGLSAGLNGAEPLSMTEMAHWMALTGDILRREEIRIIRSMDDAYLAAVARERAEAAERSPNRK</sequence>
<proteinExistence type="predicted"/>
<keyword evidence="2" id="KW-1185">Reference proteome</keyword>
<evidence type="ECO:0000313" key="2">
    <source>
        <dbReference type="Proteomes" id="UP001144805"/>
    </source>
</evidence>
<dbReference type="Pfam" id="PF23812">
    <property type="entry name" value="Phage_TAC_18"/>
    <property type="match status" value="1"/>
</dbReference>
<name>A0A9X3IKL5_9HYPH</name>
<evidence type="ECO:0000313" key="1">
    <source>
        <dbReference type="EMBL" id="MCX5569598.1"/>
    </source>
</evidence>
<dbReference type="EMBL" id="JAPKNK010000003">
    <property type="protein sequence ID" value="MCX5569598.1"/>
    <property type="molecule type" value="Genomic_DNA"/>
</dbReference>
<dbReference type="Proteomes" id="UP001144805">
    <property type="component" value="Unassembled WGS sequence"/>
</dbReference>
<gene>
    <name evidence="1" type="ORF">OSH07_10385</name>
</gene>
<dbReference type="AlphaFoldDB" id="A0A9X3IKL5"/>
<dbReference type="InterPro" id="IPR056919">
    <property type="entry name" value="Phage_TAC_18"/>
</dbReference>
<protein>
    <submittedName>
        <fullName evidence="1">Uncharacterized protein</fullName>
    </submittedName>
</protein>
<accession>A0A9X3IKL5</accession>
<reference evidence="1" key="1">
    <citation type="submission" date="2022-11" db="EMBL/GenBank/DDBJ databases">
        <title>Biodiversity and phylogenetic relationships of bacteria.</title>
        <authorList>
            <person name="Machado R.A.R."/>
            <person name="Bhat A."/>
            <person name="Loulou A."/>
            <person name="Kallel S."/>
        </authorList>
    </citation>
    <scope>NUCLEOTIDE SEQUENCE</scope>
    <source>
        <strain evidence="1">K-TC2</strain>
    </source>
</reference>